<protein>
    <recommendedName>
        <fullName evidence="2">glutathione transferase</fullName>
        <ecNumber evidence="2">2.5.1.18</ecNumber>
    </recommendedName>
</protein>
<dbReference type="Pfam" id="PF14392">
    <property type="entry name" value="zf-CCHC_4"/>
    <property type="match status" value="1"/>
</dbReference>
<dbReference type="InterPro" id="IPR004045">
    <property type="entry name" value="Glutathione_S-Trfase_N"/>
</dbReference>
<dbReference type="PROSITE" id="PS00108">
    <property type="entry name" value="PROTEIN_KINASE_ST"/>
    <property type="match status" value="1"/>
</dbReference>
<keyword evidence="4" id="KW-0808">Transferase</keyword>
<evidence type="ECO:0000259" key="8">
    <source>
        <dbReference type="PROSITE" id="PS50404"/>
    </source>
</evidence>
<sequence>MGDEKVVLLDFWPSPFGMRVRTALAVKGIKYEYKEEDLSNKSDLLLKMNPIHKKIPVLIHNGKPICESLIQVQYIDEIWPHKSPLLPTDPYQRAIAKFWADFVEKKGEEQEAAKKEFIACLKLLEGELGNKDYFGGENLGYVDVVLVPFYSWFYAYEKCGNFSIERECPKLIAWAKRCMEKDSVSKSLPDQQKIYGFVLHLRKVPAVVSPSTFVVKYIERRPKARFFFQQLISGVSYYHAMKICHRDLKLENTLLDGSTVPKNIAIKIKLLTLYYMFQSSLFHSQPKSTVGTPTYIAPEVLSRKQYDVKISQLIQCKPLSKQQVRALCDKAKEILMEESNVQDWTGLNFQEIMDEVEKIRITVCGIFYVAFFLNEPLSGRTLYSPISMSMLTGLMSETIAKQFGDFLGKYLEYDTAIPTLGIKRFIRIRVLLDVSTLLKRKKKIQIGKDITVYARFQYENLSLFCFICGKLGHSESYCRFRLWIESANIVFGWDISLRAVAR</sequence>
<feature type="domain" description="Protein kinase" evidence="7">
    <location>
        <begin position="1"/>
        <end position="432"/>
    </location>
</feature>
<dbReference type="InterPro" id="IPR004046">
    <property type="entry name" value="GST_C"/>
</dbReference>
<dbReference type="Gene3D" id="3.40.30.10">
    <property type="entry name" value="Glutaredoxin"/>
    <property type="match status" value="1"/>
</dbReference>
<dbReference type="InterPro" id="IPR045073">
    <property type="entry name" value="Omega/Tau-like"/>
</dbReference>
<gene>
    <name evidence="10" type="ORF">PVK06_017714</name>
</gene>
<accession>A0ABR0Q3W7</accession>
<dbReference type="SFLD" id="SFLDG01152">
    <property type="entry name" value="Main.3:_Omega-_and_Tau-like"/>
    <property type="match status" value="1"/>
</dbReference>
<comment type="subcellular location">
    <subcellularLocation>
        <location evidence="1">Cytoplasm</location>
        <location evidence="1">Cytosol</location>
    </subcellularLocation>
</comment>
<dbReference type="SUPFAM" id="SSF52833">
    <property type="entry name" value="Thioredoxin-like"/>
    <property type="match status" value="1"/>
</dbReference>
<dbReference type="Gene3D" id="1.20.1050.10">
    <property type="match status" value="1"/>
</dbReference>
<proteinExistence type="inferred from homology"/>
<dbReference type="InterPro" id="IPR045074">
    <property type="entry name" value="GST_C_Tau"/>
</dbReference>
<dbReference type="PROSITE" id="PS50404">
    <property type="entry name" value="GST_NTER"/>
    <property type="match status" value="1"/>
</dbReference>
<evidence type="ECO:0000256" key="1">
    <source>
        <dbReference type="ARBA" id="ARBA00004514"/>
    </source>
</evidence>
<dbReference type="EC" id="2.5.1.18" evidence="2"/>
<dbReference type="Pfam" id="PF02798">
    <property type="entry name" value="GST_N"/>
    <property type="match status" value="1"/>
</dbReference>
<dbReference type="SMART" id="SM00220">
    <property type="entry name" value="S_TKc"/>
    <property type="match status" value="1"/>
</dbReference>
<dbReference type="InterPro" id="IPR000719">
    <property type="entry name" value="Prot_kinase_dom"/>
</dbReference>
<dbReference type="InterPro" id="IPR025836">
    <property type="entry name" value="Zn_knuckle_CX2CX4HX4C"/>
</dbReference>
<evidence type="ECO:0000256" key="3">
    <source>
        <dbReference type="ARBA" id="ARBA00022575"/>
    </source>
</evidence>
<feature type="domain" description="GST N-terminal" evidence="8">
    <location>
        <begin position="4"/>
        <end position="83"/>
    </location>
</feature>
<evidence type="ECO:0000256" key="6">
    <source>
        <dbReference type="ARBA" id="ARBA00047960"/>
    </source>
</evidence>
<evidence type="ECO:0000259" key="7">
    <source>
        <dbReference type="PROSITE" id="PS50011"/>
    </source>
</evidence>
<dbReference type="InterPro" id="IPR040079">
    <property type="entry name" value="Glutathione_S-Trfase"/>
</dbReference>
<dbReference type="Pfam" id="PF00043">
    <property type="entry name" value="GST_C"/>
    <property type="match status" value="1"/>
</dbReference>
<keyword evidence="11" id="KW-1185">Reference proteome</keyword>
<dbReference type="SFLD" id="SFLDS00019">
    <property type="entry name" value="Glutathione_Transferase_(cytos"/>
    <property type="match status" value="1"/>
</dbReference>
<comment type="catalytic activity">
    <reaction evidence="6">
        <text>RX + glutathione = an S-substituted glutathione + a halide anion + H(+)</text>
        <dbReference type="Rhea" id="RHEA:16437"/>
        <dbReference type="ChEBI" id="CHEBI:15378"/>
        <dbReference type="ChEBI" id="CHEBI:16042"/>
        <dbReference type="ChEBI" id="CHEBI:17792"/>
        <dbReference type="ChEBI" id="CHEBI:57925"/>
        <dbReference type="ChEBI" id="CHEBI:90779"/>
        <dbReference type="EC" id="2.5.1.18"/>
    </reaction>
</comment>
<dbReference type="SUPFAM" id="SSF56112">
    <property type="entry name" value="Protein kinase-like (PK-like)"/>
    <property type="match status" value="1"/>
</dbReference>
<dbReference type="SUPFAM" id="SSF47616">
    <property type="entry name" value="GST C-terminal domain-like"/>
    <property type="match status" value="1"/>
</dbReference>
<dbReference type="SFLD" id="SFLDG00358">
    <property type="entry name" value="Main_(cytGST)"/>
    <property type="match status" value="1"/>
</dbReference>
<dbReference type="InterPro" id="IPR036282">
    <property type="entry name" value="Glutathione-S-Trfase_C_sf"/>
</dbReference>
<keyword evidence="3" id="KW-0216">Detoxification</keyword>
<dbReference type="PROSITE" id="PS50405">
    <property type="entry name" value="GST_CTER"/>
    <property type="match status" value="1"/>
</dbReference>
<dbReference type="PANTHER" id="PTHR11260">
    <property type="entry name" value="GLUTATHIONE S-TRANSFERASE, GST, SUPERFAMILY, GST DOMAIN CONTAINING"/>
    <property type="match status" value="1"/>
</dbReference>
<dbReference type="InterPro" id="IPR008271">
    <property type="entry name" value="Ser/Thr_kinase_AS"/>
</dbReference>
<evidence type="ECO:0000256" key="4">
    <source>
        <dbReference type="ARBA" id="ARBA00022679"/>
    </source>
</evidence>
<dbReference type="Gene3D" id="1.10.510.10">
    <property type="entry name" value="Transferase(Phosphotransferase) domain 1"/>
    <property type="match status" value="1"/>
</dbReference>
<dbReference type="PANTHER" id="PTHR11260:SF781">
    <property type="entry name" value="GLUTATHIONE S-TRANSFERASE U19"/>
    <property type="match status" value="1"/>
</dbReference>
<organism evidence="10 11">
    <name type="scientific">Gossypium arboreum</name>
    <name type="common">Tree cotton</name>
    <name type="synonym">Gossypium nanking</name>
    <dbReference type="NCBI Taxonomy" id="29729"/>
    <lineage>
        <taxon>Eukaryota</taxon>
        <taxon>Viridiplantae</taxon>
        <taxon>Streptophyta</taxon>
        <taxon>Embryophyta</taxon>
        <taxon>Tracheophyta</taxon>
        <taxon>Spermatophyta</taxon>
        <taxon>Magnoliopsida</taxon>
        <taxon>eudicotyledons</taxon>
        <taxon>Gunneridae</taxon>
        <taxon>Pentapetalae</taxon>
        <taxon>rosids</taxon>
        <taxon>malvids</taxon>
        <taxon>Malvales</taxon>
        <taxon>Malvaceae</taxon>
        <taxon>Malvoideae</taxon>
        <taxon>Gossypium</taxon>
    </lineage>
</organism>
<evidence type="ECO:0000313" key="11">
    <source>
        <dbReference type="Proteomes" id="UP001358586"/>
    </source>
</evidence>
<dbReference type="InterPro" id="IPR010987">
    <property type="entry name" value="Glutathione-S-Trfase_C-like"/>
</dbReference>
<dbReference type="Pfam" id="PF00069">
    <property type="entry name" value="Pkinase"/>
    <property type="match status" value="1"/>
</dbReference>
<name>A0ABR0Q3W7_GOSAR</name>
<comment type="caution">
    <text evidence="10">The sequence shown here is derived from an EMBL/GenBank/DDBJ whole genome shotgun (WGS) entry which is preliminary data.</text>
</comment>
<evidence type="ECO:0000256" key="5">
    <source>
        <dbReference type="ARBA" id="ARBA00025743"/>
    </source>
</evidence>
<dbReference type="CDD" id="cd03185">
    <property type="entry name" value="GST_C_Tau"/>
    <property type="match status" value="1"/>
</dbReference>
<dbReference type="PROSITE" id="PS50011">
    <property type="entry name" value="PROTEIN_KINASE_DOM"/>
    <property type="match status" value="1"/>
</dbReference>
<reference evidence="10 11" key="1">
    <citation type="submission" date="2023-03" db="EMBL/GenBank/DDBJ databases">
        <title>WGS of Gossypium arboreum.</title>
        <authorList>
            <person name="Yu D."/>
        </authorList>
    </citation>
    <scope>NUCLEOTIDE SEQUENCE [LARGE SCALE GENOMIC DNA]</scope>
    <source>
        <tissue evidence="10">Leaf</tissue>
    </source>
</reference>
<evidence type="ECO:0000313" key="10">
    <source>
        <dbReference type="EMBL" id="KAK5833851.1"/>
    </source>
</evidence>
<evidence type="ECO:0000256" key="2">
    <source>
        <dbReference type="ARBA" id="ARBA00012452"/>
    </source>
</evidence>
<dbReference type="CDD" id="cd03058">
    <property type="entry name" value="GST_N_Tau"/>
    <property type="match status" value="1"/>
</dbReference>
<dbReference type="Proteomes" id="UP001358586">
    <property type="component" value="Chromosome 5"/>
</dbReference>
<dbReference type="InterPro" id="IPR036249">
    <property type="entry name" value="Thioredoxin-like_sf"/>
</dbReference>
<dbReference type="EMBL" id="JARKNE010000005">
    <property type="protein sequence ID" value="KAK5833851.1"/>
    <property type="molecule type" value="Genomic_DNA"/>
</dbReference>
<feature type="domain" description="GST C-terminal" evidence="9">
    <location>
        <begin position="64"/>
        <end position="197"/>
    </location>
</feature>
<comment type="similarity">
    <text evidence="5">Belongs to the GST superfamily. Tau family.</text>
</comment>
<dbReference type="InterPro" id="IPR011009">
    <property type="entry name" value="Kinase-like_dom_sf"/>
</dbReference>
<evidence type="ECO:0000259" key="9">
    <source>
        <dbReference type="PROSITE" id="PS50405"/>
    </source>
</evidence>